<reference evidence="2" key="1">
    <citation type="submission" date="2019-08" db="EMBL/GenBank/DDBJ databases">
        <authorList>
            <person name="Kucharzyk K."/>
            <person name="Murdoch R.W."/>
            <person name="Higgins S."/>
            <person name="Loffler F."/>
        </authorList>
    </citation>
    <scope>NUCLEOTIDE SEQUENCE</scope>
</reference>
<dbReference type="EMBL" id="VSSQ01091995">
    <property type="protein sequence ID" value="MPN37378.1"/>
    <property type="molecule type" value="Genomic_DNA"/>
</dbReference>
<comment type="caution">
    <text evidence="2">The sequence shown here is derived from an EMBL/GenBank/DDBJ whole genome shotgun (WGS) entry which is preliminary data.</text>
</comment>
<accession>A0A645HEB6</accession>
<sequence length="107" mass="12267">MDFAACRCQHEQHHGQHQPWRVEREHSLKHHADQRELDQRTRGADQQGARQAELQRNRQRRIDEHQRGGQCQAPVADGGGFTAHAARSLFSFSSEVQGRSTSWPDCS</sequence>
<proteinExistence type="predicted"/>
<dbReference type="AlphaFoldDB" id="A0A645HEB6"/>
<gene>
    <name evidence="2" type="ORF">SDC9_184895</name>
</gene>
<evidence type="ECO:0000256" key="1">
    <source>
        <dbReference type="SAM" id="MobiDB-lite"/>
    </source>
</evidence>
<feature type="region of interest" description="Disordered" evidence="1">
    <location>
        <begin position="1"/>
        <end position="80"/>
    </location>
</feature>
<evidence type="ECO:0000313" key="2">
    <source>
        <dbReference type="EMBL" id="MPN37378.1"/>
    </source>
</evidence>
<protein>
    <submittedName>
        <fullName evidence="2">Uncharacterized protein</fullName>
    </submittedName>
</protein>
<organism evidence="2">
    <name type="scientific">bioreactor metagenome</name>
    <dbReference type="NCBI Taxonomy" id="1076179"/>
    <lineage>
        <taxon>unclassified sequences</taxon>
        <taxon>metagenomes</taxon>
        <taxon>ecological metagenomes</taxon>
    </lineage>
</organism>
<feature type="compositionally biased region" description="Basic and acidic residues" evidence="1">
    <location>
        <begin position="8"/>
        <end position="43"/>
    </location>
</feature>
<name>A0A645HEB6_9ZZZZ</name>
<feature type="compositionally biased region" description="Basic and acidic residues" evidence="1">
    <location>
        <begin position="53"/>
        <end position="67"/>
    </location>
</feature>